<dbReference type="InterPro" id="IPR015940">
    <property type="entry name" value="UBA"/>
</dbReference>
<feature type="compositionally biased region" description="Basic and acidic residues" evidence="1">
    <location>
        <begin position="663"/>
        <end position="672"/>
    </location>
</feature>
<feature type="compositionally biased region" description="Gly residues" evidence="1">
    <location>
        <begin position="455"/>
        <end position="474"/>
    </location>
</feature>
<feature type="compositionally biased region" description="Low complexity" evidence="1">
    <location>
        <begin position="151"/>
        <end position="178"/>
    </location>
</feature>
<comment type="caution">
    <text evidence="3">The sequence shown here is derived from an EMBL/GenBank/DDBJ whole genome shotgun (WGS) entry which is preliminary data.</text>
</comment>
<dbReference type="Pfam" id="PF23312">
    <property type="entry name" value="UBA_SIK3"/>
    <property type="match status" value="1"/>
</dbReference>
<gene>
    <name evidence="3" type="ORF">ODALV1_LOCUS14739</name>
</gene>
<sequence>MLVRDPTKRYTIEQVKRHRWMQLDGPPRLLPAPGHPPSANLSHKQYLDPSLIPDVPAEPNEQILRLMASLGIDSSRTRESLRQQSYDHHAAIYYLLLERLRQHRPGGHHRYGGSSSGGPPTRMMSTDSATCRRAPRRPSTIAEHAMRKSVPGSSSGESQPLPQPQQSHAPAPGAAAHPEFWKSSRTSHGAPSQMSSVDEGVADMDSSWDPDPTGSSVSGVGPGSSMSSGIGQSIASSGPRSRADWKWPTRGSTGSSVQISSDLSQASGSPRESVSGSGTTLSSWDSAWEPGGLAASLPSCTAQPGTSGMDERRSSITDSGSPLSPGPCLTSDRLWVPPSQPPGSPTEFRLGRRASDGVVGGRKVVPFNNKLDGARAGGVAALASNNPQQNLDMEGAVGGVMPDDEGCEPPIGEPPLNFPCSPAKRTSLPDSWKMLPETNWSRELGMPLWATGQDQGQGGSGGGGSSSSSGGAGSSGLTSTQLHRQLMALRLQRRAGVVEPPDLQSANVDSANSRKAVLRQQSYKLAQQQPVLPPLPPGQAAQLGLDPSVFRPISEEESRLQAHQEEDEEGDEDDICIDGGGSGCQTARHSPWPQQGEIAWQTLPVTMGECKLTDSNGSLSRLSPLLQMGQYQSLQSTSPVPFRWDPQPSSSLHIPQPSSMLPHQERMDTSGS</sequence>
<feature type="compositionally biased region" description="Low complexity" evidence="1">
    <location>
        <begin position="214"/>
        <end position="239"/>
    </location>
</feature>
<name>A0ABP1QSP4_9HEXA</name>
<evidence type="ECO:0000313" key="3">
    <source>
        <dbReference type="EMBL" id="CAL8111114.1"/>
    </source>
</evidence>
<evidence type="ECO:0000256" key="1">
    <source>
        <dbReference type="SAM" id="MobiDB-lite"/>
    </source>
</evidence>
<dbReference type="Proteomes" id="UP001642540">
    <property type="component" value="Unassembled WGS sequence"/>
</dbReference>
<evidence type="ECO:0000259" key="2">
    <source>
        <dbReference type="PROSITE" id="PS50030"/>
    </source>
</evidence>
<accession>A0ABP1QSP4</accession>
<dbReference type="InterPro" id="IPR057380">
    <property type="entry name" value="UBA_SIK1/2/3"/>
</dbReference>
<keyword evidence="4" id="KW-1185">Reference proteome</keyword>
<reference evidence="3 4" key="1">
    <citation type="submission" date="2024-08" db="EMBL/GenBank/DDBJ databases">
        <authorList>
            <person name="Cucini C."/>
            <person name="Frati F."/>
        </authorList>
    </citation>
    <scope>NUCLEOTIDE SEQUENCE [LARGE SCALE GENOMIC DNA]</scope>
</reference>
<feature type="compositionally biased region" description="Polar residues" evidence="1">
    <location>
        <begin position="647"/>
        <end position="661"/>
    </location>
</feature>
<proteinExistence type="predicted"/>
<feature type="region of interest" description="Disordered" evidence="1">
    <location>
        <begin position="449"/>
        <end position="478"/>
    </location>
</feature>
<dbReference type="EMBL" id="CAXLJM020000046">
    <property type="protein sequence ID" value="CAL8111114.1"/>
    <property type="molecule type" value="Genomic_DNA"/>
</dbReference>
<feature type="domain" description="UBA" evidence="2">
    <location>
        <begin position="58"/>
        <end position="98"/>
    </location>
</feature>
<feature type="region of interest" description="Disordered" evidence="1">
    <location>
        <begin position="630"/>
        <end position="672"/>
    </location>
</feature>
<protein>
    <recommendedName>
        <fullName evidence="2">UBA domain-containing protein</fullName>
    </recommendedName>
</protein>
<feature type="region of interest" description="Disordered" evidence="1">
    <location>
        <begin position="105"/>
        <end position="354"/>
    </location>
</feature>
<organism evidence="3 4">
    <name type="scientific">Orchesella dallaii</name>
    <dbReference type="NCBI Taxonomy" id="48710"/>
    <lineage>
        <taxon>Eukaryota</taxon>
        <taxon>Metazoa</taxon>
        <taxon>Ecdysozoa</taxon>
        <taxon>Arthropoda</taxon>
        <taxon>Hexapoda</taxon>
        <taxon>Collembola</taxon>
        <taxon>Entomobryomorpha</taxon>
        <taxon>Entomobryoidea</taxon>
        <taxon>Orchesellidae</taxon>
        <taxon>Orchesellinae</taxon>
        <taxon>Orchesella</taxon>
    </lineage>
</organism>
<evidence type="ECO:0000313" key="4">
    <source>
        <dbReference type="Proteomes" id="UP001642540"/>
    </source>
</evidence>
<dbReference type="CDD" id="cd14338">
    <property type="entry name" value="UBA_SIK"/>
    <property type="match status" value="1"/>
</dbReference>
<feature type="compositionally biased region" description="Polar residues" evidence="1">
    <location>
        <begin position="183"/>
        <end position="196"/>
    </location>
</feature>
<feature type="compositionally biased region" description="Polar residues" evidence="1">
    <location>
        <begin position="250"/>
        <end position="285"/>
    </location>
</feature>
<dbReference type="Gene3D" id="1.10.8.10">
    <property type="entry name" value="DNA helicase RuvA subunit, C-terminal domain"/>
    <property type="match status" value="1"/>
</dbReference>
<dbReference type="PROSITE" id="PS50030">
    <property type="entry name" value="UBA"/>
    <property type="match status" value="1"/>
</dbReference>
<feature type="compositionally biased region" description="Polar residues" evidence="1">
    <location>
        <begin position="630"/>
        <end position="639"/>
    </location>
</feature>